<dbReference type="PANTHER" id="PTHR46796:SF13">
    <property type="entry name" value="HTH-TYPE TRANSCRIPTIONAL ACTIVATOR RHAS"/>
    <property type="match status" value="1"/>
</dbReference>
<dbReference type="Pfam" id="PF12833">
    <property type="entry name" value="HTH_18"/>
    <property type="match status" value="1"/>
</dbReference>
<comment type="caution">
    <text evidence="5">The sequence shown here is derived from an EMBL/GenBank/DDBJ whole genome shotgun (WGS) entry which is preliminary data.</text>
</comment>
<keyword evidence="1" id="KW-0805">Transcription regulation</keyword>
<organism evidence="5 6">
    <name type="scientific">Prauserella endophytica</name>
    <dbReference type="NCBI Taxonomy" id="1592324"/>
    <lineage>
        <taxon>Bacteria</taxon>
        <taxon>Bacillati</taxon>
        <taxon>Actinomycetota</taxon>
        <taxon>Actinomycetes</taxon>
        <taxon>Pseudonocardiales</taxon>
        <taxon>Pseudonocardiaceae</taxon>
        <taxon>Prauserella</taxon>
        <taxon>Prauserella coralliicola group</taxon>
    </lineage>
</organism>
<evidence type="ECO:0000256" key="1">
    <source>
        <dbReference type="ARBA" id="ARBA00023015"/>
    </source>
</evidence>
<dbReference type="EMBL" id="SWMS01000010">
    <property type="protein sequence ID" value="TKG69671.1"/>
    <property type="molecule type" value="Genomic_DNA"/>
</dbReference>
<name>A0ABY2S319_9PSEU</name>
<keyword evidence="3" id="KW-0804">Transcription</keyword>
<accession>A0ABY2S319</accession>
<sequence length="285" mass="30503">MDTLSQLLRDVCPRGASFRRTTVSPPWSRQFGTGAPLTLLAIAQGAARLSPADGAPADLRAGTVVLALGTQRYALGDAGGGTAEVLTGAFTAEGSLCDRILGGLPPLLVVRTDAVTHLLELVTAELAEERPGRQAILDHLLGLLLVTALRDWLARPESDAPLWYHAQHDPVTGVALRLMHADPAHPWSVGELARRAAVSRATFARRFADLVGEPPMAYLTCWRICLAADLLEHTDDTVNAIARRVGYTDADALSVAFKRVRGIRPVEHRAAQRRATSLPATATIP</sequence>
<dbReference type="PROSITE" id="PS01124">
    <property type="entry name" value="HTH_ARAC_FAMILY_2"/>
    <property type="match status" value="1"/>
</dbReference>
<dbReference type="InterPro" id="IPR018060">
    <property type="entry name" value="HTH_AraC"/>
</dbReference>
<evidence type="ECO:0000256" key="2">
    <source>
        <dbReference type="ARBA" id="ARBA00023125"/>
    </source>
</evidence>
<dbReference type="SMART" id="SM00342">
    <property type="entry name" value="HTH_ARAC"/>
    <property type="match status" value="1"/>
</dbReference>
<dbReference type="Pfam" id="PF12852">
    <property type="entry name" value="Cupin_6"/>
    <property type="match status" value="1"/>
</dbReference>
<dbReference type="InterPro" id="IPR032783">
    <property type="entry name" value="AraC_lig"/>
</dbReference>
<gene>
    <name evidence="5" type="ORF">FCN18_19470</name>
</gene>
<evidence type="ECO:0000256" key="3">
    <source>
        <dbReference type="ARBA" id="ARBA00023163"/>
    </source>
</evidence>
<evidence type="ECO:0000313" key="6">
    <source>
        <dbReference type="Proteomes" id="UP000309992"/>
    </source>
</evidence>
<evidence type="ECO:0000313" key="5">
    <source>
        <dbReference type="EMBL" id="TKG69671.1"/>
    </source>
</evidence>
<evidence type="ECO:0000259" key="4">
    <source>
        <dbReference type="PROSITE" id="PS01124"/>
    </source>
</evidence>
<dbReference type="InterPro" id="IPR009057">
    <property type="entry name" value="Homeodomain-like_sf"/>
</dbReference>
<dbReference type="PANTHER" id="PTHR46796">
    <property type="entry name" value="HTH-TYPE TRANSCRIPTIONAL ACTIVATOR RHAS-RELATED"/>
    <property type="match status" value="1"/>
</dbReference>
<keyword evidence="6" id="KW-1185">Reference proteome</keyword>
<dbReference type="RefSeq" id="WP_137095776.1">
    <property type="nucleotide sequence ID" value="NZ_SWMS01000010.1"/>
</dbReference>
<dbReference type="InterPro" id="IPR050204">
    <property type="entry name" value="AraC_XylS_family_regulators"/>
</dbReference>
<keyword evidence="2" id="KW-0238">DNA-binding</keyword>
<proteinExistence type="predicted"/>
<feature type="domain" description="HTH araC/xylS-type" evidence="4">
    <location>
        <begin position="173"/>
        <end position="271"/>
    </location>
</feature>
<dbReference type="Gene3D" id="1.10.10.60">
    <property type="entry name" value="Homeodomain-like"/>
    <property type="match status" value="2"/>
</dbReference>
<reference evidence="5 6" key="1">
    <citation type="journal article" date="2015" name="Antonie Van Leeuwenhoek">
        <title>Prauserella endophytica sp. nov., an endophytic actinobacterium isolated from Tamarix taklamakanensis.</title>
        <authorList>
            <person name="Liu J.M."/>
            <person name="Habden X."/>
            <person name="Guo L."/>
            <person name="Tuo L."/>
            <person name="Jiang Z.K."/>
            <person name="Liu S.W."/>
            <person name="Liu X.F."/>
            <person name="Chen L."/>
            <person name="Li R.F."/>
            <person name="Zhang Y.Q."/>
            <person name="Sun C.H."/>
        </authorList>
    </citation>
    <scope>NUCLEOTIDE SEQUENCE [LARGE SCALE GENOMIC DNA]</scope>
    <source>
        <strain evidence="5 6">CGMCC 4.7182</strain>
    </source>
</reference>
<protein>
    <submittedName>
        <fullName evidence="5">AraC family transcriptional regulator</fullName>
    </submittedName>
</protein>
<dbReference type="SUPFAM" id="SSF46689">
    <property type="entry name" value="Homeodomain-like"/>
    <property type="match status" value="2"/>
</dbReference>
<dbReference type="Proteomes" id="UP000309992">
    <property type="component" value="Unassembled WGS sequence"/>
</dbReference>